<name>A0A6B0Y2X7_9RHOB</name>
<dbReference type="AlphaFoldDB" id="A0A6B0Y2X7"/>
<evidence type="ECO:0000313" key="1">
    <source>
        <dbReference type="EMBL" id="MXY33436.1"/>
    </source>
</evidence>
<protein>
    <submittedName>
        <fullName evidence="1">GAF domain-containing protein</fullName>
    </submittedName>
</protein>
<accession>A0A6B0Y2X7</accession>
<dbReference type="EMBL" id="VXRY01000196">
    <property type="protein sequence ID" value="MXY33436.1"/>
    <property type="molecule type" value="Genomic_DNA"/>
</dbReference>
<gene>
    <name evidence="1" type="ORF">F4Y60_04975</name>
</gene>
<organism evidence="1">
    <name type="scientific">Boseongicola sp. SB0664_bin_43</name>
    <dbReference type="NCBI Taxonomy" id="2604844"/>
    <lineage>
        <taxon>Bacteria</taxon>
        <taxon>Pseudomonadati</taxon>
        <taxon>Pseudomonadota</taxon>
        <taxon>Alphaproteobacteria</taxon>
        <taxon>Rhodobacterales</taxon>
        <taxon>Paracoccaceae</taxon>
        <taxon>Boseongicola</taxon>
    </lineage>
</organism>
<dbReference type="Gene3D" id="3.30.450.40">
    <property type="match status" value="1"/>
</dbReference>
<sequence>MDDLLDEFEAGGPKAAPEDLFRRLEAMCRALVGVKLFTCSRFDLAAGVAERIYTSDEEAYPLTGLKEIVPNRWTGIVLDRREPFLATTIEELRDVFPDHEKIEALGLGAVINLPVHDRNRFLGTLNLLHRNGHYSEESLPPLRRVCGPAVIAFLSQVRPDE</sequence>
<proteinExistence type="predicted"/>
<dbReference type="SUPFAM" id="SSF55781">
    <property type="entry name" value="GAF domain-like"/>
    <property type="match status" value="1"/>
</dbReference>
<dbReference type="InterPro" id="IPR029016">
    <property type="entry name" value="GAF-like_dom_sf"/>
</dbReference>
<comment type="caution">
    <text evidence="1">The sequence shown here is derived from an EMBL/GenBank/DDBJ whole genome shotgun (WGS) entry which is preliminary data.</text>
</comment>
<reference evidence="1" key="1">
    <citation type="submission" date="2019-09" db="EMBL/GenBank/DDBJ databases">
        <title>Characterisation of the sponge microbiome using genome-centric metagenomics.</title>
        <authorList>
            <person name="Engelberts J.P."/>
            <person name="Robbins S.J."/>
            <person name="De Goeij J.M."/>
            <person name="Aranda M."/>
            <person name="Bell S.C."/>
            <person name="Webster N.S."/>
        </authorList>
    </citation>
    <scope>NUCLEOTIDE SEQUENCE</scope>
    <source>
        <strain evidence="1">SB0664_bin_43</strain>
    </source>
</reference>